<evidence type="ECO:0000313" key="3">
    <source>
        <dbReference type="Proteomes" id="UP000053732"/>
    </source>
</evidence>
<organism evidence="2 3">
    <name type="scientific">Penicillium camemberti (strain FM 013)</name>
    <dbReference type="NCBI Taxonomy" id="1429867"/>
    <lineage>
        <taxon>Eukaryota</taxon>
        <taxon>Fungi</taxon>
        <taxon>Dikarya</taxon>
        <taxon>Ascomycota</taxon>
        <taxon>Pezizomycotina</taxon>
        <taxon>Eurotiomycetes</taxon>
        <taxon>Eurotiomycetidae</taxon>
        <taxon>Eurotiales</taxon>
        <taxon>Aspergillaceae</taxon>
        <taxon>Penicillium</taxon>
    </lineage>
</organism>
<feature type="region of interest" description="Disordered" evidence="1">
    <location>
        <begin position="60"/>
        <end position="80"/>
    </location>
</feature>
<gene>
    <name evidence="2" type="ORF">PCAMFM013_S004g000202</name>
</gene>
<dbReference type="EMBL" id="HG793137">
    <property type="protein sequence ID" value="CRL20262.1"/>
    <property type="molecule type" value="Genomic_DNA"/>
</dbReference>
<dbReference type="InterPro" id="IPR036400">
    <property type="entry name" value="Cyt_B5-like_heme/steroid_sf"/>
</dbReference>
<dbReference type="SUPFAM" id="SSF55856">
    <property type="entry name" value="Cytochrome b5-like heme/steroid binding domain"/>
    <property type="match status" value="1"/>
</dbReference>
<proteinExistence type="predicted"/>
<protein>
    <submittedName>
        <fullName evidence="2">Str. FM013</fullName>
    </submittedName>
</protein>
<reference evidence="2 3" key="1">
    <citation type="journal article" date="2014" name="Nat. Commun.">
        <title>Multiple recent horizontal transfers of a large genomic region in cheese making fungi.</title>
        <authorList>
            <person name="Cheeseman K."/>
            <person name="Ropars J."/>
            <person name="Renault P."/>
            <person name="Dupont J."/>
            <person name="Gouzy J."/>
            <person name="Branca A."/>
            <person name="Abraham A.L."/>
            <person name="Ceppi M."/>
            <person name="Conseiller E."/>
            <person name="Debuchy R."/>
            <person name="Malagnac F."/>
            <person name="Goarin A."/>
            <person name="Silar P."/>
            <person name="Lacoste S."/>
            <person name="Sallet E."/>
            <person name="Bensimon A."/>
            <person name="Giraud T."/>
            <person name="Brygoo Y."/>
        </authorList>
    </citation>
    <scope>NUCLEOTIDE SEQUENCE [LARGE SCALE GENOMIC DNA]</scope>
    <source>
        <strain evidence="3">FM 013</strain>
    </source>
</reference>
<feature type="compositionally biased region" description="Basic and acidic residues" evidence="1">
    <location>
        <begin position="67"/>
        <end position="80"/>
    </location>
</feature>
<dbReference type="Proteomes" id="UP000053732">
    <property type="component" value="Unassembled WGS sequence"/>
</dbReference>
<evidence type="ECO:0000256" key="1">
    <source>
        <dbReference type="SAM" id="MobiDB-lite"/>
    </source>
</evidence>
<evidence type="ECO:0000313" key="2">
    <source>
        <dbReference type="EMBL" id="CRL20262.1"/>
    </source>
</evidence>
<sequence length="98" mass="10864">MVARHLLSVQEIIKHSEAGDCCIVVGNKLRSCIHLVILQCAGHDATHLFHQVHSDDLSESRLPLPKHMGDPDRNSIDDQQARGSPYLCLAYPALITSR</sequence>
<dbReference type="AlphaFoldDB" id="A0A0G4P1S0"/>
<dbReference type="STRING" id="1429867.A0A0G4P1S0"/>
<keyword evidence="3" id="KW-1185">Reference proteome</keyword>
<name>A0A0G4P1S0_PENC3</name>
<accession>A0A0G4P1S0</accession>
<dbReference type="Gene3D" id="3.10.120.10">
    <property type="entry name" value="Cytochrome b5-like heme/steroid binding domain"/>
    <property type="match status" value="1"/>
</dbReference>